<organism evidence="1 2">
    <name type="scientific">Fictibacillus nanhaiensis</name>
    <dbReference type="NCBI Taxonomy" id="742169"/>
    <lineage>
        <taxon>Bacteria</taxon>
        <taxon>Bacillati</taxon>
        <taxon>Bacillota</taxon>
        <taxon>Bacilli</taxon>
        <taxon>Bacillales</taxon>
        <taxon>Fictibacillaceae</taxon>
        <taxon>Fictibacillus</taxon>
    </lineage>
</organism>
<protein>
    <submittedName>
        <fullName evidence="1">Uncharacterized protein</fullName>
    </submittedName>
</protein>
<reference evidence="1 2" key="1">
    <citation type="submission" date="2021-01" db="EMBL/GenBank/DDBJ databases">
        <title>Genome Sequencing of Type Strains.</title>
        <authorList>
            <person name="Lemaire J.F."/>
            <person name="Inderbitzin P."/>
            <person name="Collins S.B."/>
            <person name="Wespe N."/>
            <person name="Knight-Connoni V."/>
        </authorList>
    </citation>
    <scope>NUCLEOTIDE SEQUENCE [LARGE SCALE GENOMIC DNA]</scope>
    <source>
        <strain evidence="1 2">DSM 23009</strain>
    </source>
</reference>
<keyword evidence="2" id="KW-1185">Reference proteome</keyword>
<comment type="caution">
    <text evidence="1">The sequence shown here is derived from an EMBL/GenBank/DDBJ whole genome shotgun (WGS) entry which is preliminary data.</text>
</comment>
<gene>
    <name evidence="1" type="ORF">JYA63_06765</name>
</gene>
<dbReference type="Proteomes" id="UP001296923">
    <property type="component" value="Unassembled WGS sequence"/>
</dbReference>
<name>A0ABS2ZM55_9BACL</name>
<dbReference type="RefSeq" id="WP_205725027.1">
    <property type="nucleotide sequence ID" value="NZ_JAFHKR010000038.1"/>
</dbReference>
<evidence type="ECO:0000313" key="2">
    <source>
        <dbReference type="Proteomes" id="UP001296923"/>
    </source>
</evidence>
<proteinExistence type="predicted"/>
<sequence length="127" mass="14761">MNLFSSITEESFSYLIHDYGFSEPTDTDGRWKTTFLYTNEQLAIEIELNYQEMDTFIFIKKIGGVSDIECDVTRIQLEEFINVEPIKSNGDQTTIEQFENGILDKAVLLKTHLNHIINKKQESAFNR</sequence>
<evidence type="ECO:0000313" key="1">
    <source>
        <dbReference type="EMBL" id="MBN3553958.1"/>
    </source>
</evidence>
<dbReference type="EMBL" id="JAFHKR010000038">
    <property type="protein sequence ID" value="MBN3553958.1"/>
    <property type="molecule type" value="Genomic_DNA"/>
</dbReference>
<accession>A0ABS2ZM55</accession>